<dbReference type="EMBL" id="LMBR01000165">
    <property type="protein sequence ID" value="KUL25235.1"/>
    <property type="molecule type" value="Genomic_DNA"/>
</dbReference>
<dbReference type="Pfam" id="PF03734">
    <property type="entry name" value="YkuD"/>
    <property type="match status" value="1"/>
</dbReference>
<comment type="similarity">
    <text evidence="2">Belongs to the YkuD family.</text>
</comment>
<evidence type="ECO:0000256" key="7">
    <source>
        <dbReference type="PROSITE-ProRule" id="PRU01373"/>
    </source>
</evidence>
<keyword evidence="5 7" id="KW-0573">Peptidoglycan synthesis</keyword>
<dbReference type="PROSITE" id="PS52029">
    <property type="entry name" value="LD_TPASE"/>
    <property type="match status" value="1"/>
</dbReference>
<evidence type="ECO:0000256" key="5">
    <source>
        <dbReference type="ARBA" id="ARBA00022984"/>
    </source>
</evidence>
<dbReference type="InterPro" id="IPR002477">
    <property type="entry name" value="Peptidoglycan-bd-like"/>
</dbReference>
<reference evidence="10 11" key="1">
    <citation type="submission" date="2015-10" db="EMBL/GenBank/DDBJ databases">
        <title>Draft Genome Sequence of Chlorobium limicola strain Frasassi Growing under Artificial Lighting in the Frasassi Cave System.</title>
        <authorList>
            <person name="Mansor M."/>
            <person name="Macalady J."/>
        </authorList>
    </citation>
    <scope>NUCLEOTIDE SEQUENCE [LARGE SCALE GENOMIC DNA]</scope>
    <source>
        <strain evidence="10 11">Frasassi</strain>
    </source>
</reference>
<dbReference type="AlphaFoldDB" id="A0A101JEA9"/>
<evidence type="ECO:0000256" key="1">
    <source>
        <dbReference type="ARBA" id="ARBA00004752"/>
    </source>
</evidence>
<evidence type="ECO:0000256" key="4">
    <source>
        <dbReference type="ARBA" id="ARBA00022960"/>
    </source>
</evidence>
<evidence type="ECO:0000256" key="6">
    <source>
        <dbReference type="ARBA" id="ARBA00023316"/>
    </source>
</evidence>
<dbReference type="GO" id="GO:0016740">
    <property type="term" value="F:transferase activity"/>
    <property type="evidence" value="ECO:0007669"/>
    <property type="project" value="UniProtKB-KW"/>
</dbReference>
<keyword evidence="6 7" id="KW-0961">Cell wall biogenesis/degradation</keyword>
<dbReference type="Gene3D" id="2.40.440.10">
    <property type="entry name" value="L,D-transpeptidase catalytic domain-like"/>
    <property type="match status" value="1"/>
</dbReference>
<organism evidence="10 11">
    <name type="scientific">Chlorobium limicola</name>
    <dbReference type="NCBI Taxonomy" id="1092"/>
    <lineage>
        <taxon>Bacteria</taxon>
        <taxon>Pseudomonadati</taxon>
        <taxon>Chlorobiota</taxon>
        <taxon>Chlorobiia</taxon>
        <taxon>Chlorobiales</taxon>
        <taxon>Chlorobiaceae</taxon>
        <taxon>Chlorobium/Pelodictyon group</taxon>
        <taxon>Chlorobium</taxon>
    </lineage>
</organism>
<feature type="chain" id="PRO_5007097657" evidence="8">
    <location>
        <begin position="20"/>
        <end position="560"/>
    </location>
</feature>
<evidence type="ECO:0000256" key="8">
    <source>
        <dbReference type="SAM" id="SignalP"/>
    </source>
</evidence>
<dbReference type="Proteomes" id="UP000053937">
    <property type="component" value="Unassembled WGS sequence"/>
</dbReference>
<feature type="active site" description="Proton donor/acceptor" evidence="7">
    <location>
        <position position="451"/>
    </location>
</feature>
<comment type="pathway">
    <text evidence="1 7">Cell wall biogenesis; peptidoglycan biosynthesis.</text>
</comment>
<feature type="signal peptide" evidence="8">
    <location>
        <begin position="1"/>
        <end position="19"/>
    </location>
</feature>
<dbReference type="InterPro" id="IPR005490">
    <property type="entry name" value="LD_TPept_cat_dom"/>
</dbReference>
<dbReference type="CDD" id="cd16913">
    <property type="entry name" value="YkuD_like"/>
    <property type="match status" value="1"/>
</dbReference>
<feature type="active site" description="Nucleophile" evidence="7">
    <location>
        <position position="470"/>
    </location>
</feature>
<dbReference type="OrthoDB" id="9778545at2"/>
<dbReference type="SUPFAM" id="SSF141523">
    <property type="entry name" value="L,D-transpeptidase catalytic domain-like"/>
    <property type="match status" value="1"/>
</dbReference>
<dbReference type="GO" id="GO:0009252">
    <property type="term" value="P:peptidoglycan biosynthetic process"/>
    <property type="evidence" value="ECO:0007669"/>
    <property type="project" value="UniProtKB-UniPathway"/>
</dbReference>
<dbReference type="Gene3D" id="1.10.101.10">
    <property type="entry name" value="PGBD-like superfamily/PGBD"/>
    <property type="match status" value="1"/>
</dbReference>
<keyword evidence="4 7" id="KW-0133">Cell shape</keyword>
<dbReference type="GO" id="GO:0071555">
    <property type="term" value="P:cell wall organization"/>
    <property type="evidence" value="ECO:0007669"/>
    <property type="project" value="UniProtKB-UniRule"/>
</dbReference>
<dbReference type="GO" id="GO:0008360">
    <property type="term" value="P:regulation of cell shape"/>
    <property type="evidence" value="ECO:0007669"/>
    <property type="project" value="UniProtKB-UniRule"/>
</dbReference>
<proteinExistence type="inferred from homology"/>
<dbReference type="RefSeq" id="WP_059139179.1">
    <property type="nucleotide sequence ID" value="NZ_LMBR01000165.1"/>
</dbReference>
<evidence type="ECO:0000256" key="2">
    <source>
        <dbReference type="ARBA" id="ARBA00005992"/>
    </source>
</evidence>
<gene>
    <name evidence="10" type="ORF">ASB62_06730</name>
</gene>
<keyword evidence="11" id="KW-1185">Reference proteome</keyword>
<dbReference type="SUPFAM" id="SSF47090">
    <property type="entry name" value="PGBD-like"/>
    <property type="match status" value="1"/>
</dbReference>
<feature type="domain" description="L,D-TPase catalytic" evidence="9">
    <location>
        <begin position="319"/>
        <end position="498"/>
    </location>
</feature>
<dbReference type="PANTHER" id="PTHR41533:SF2">
    <property type="entry name" value="BLR7131 PROTEIN"/>
    <property type="match status" value="1"/>
</dbReference>
<dbReference type="UniPathway" id="UPA00219"/>
<dbReference type="GO" id="GO:0004180">
    <property type="term" value="F:carboxypeptidase activity"/>
    <property type="evidence" value="ECO:0007669"/>
    <property type="project" value="UniProtKB-ARBA"/>
</dbReference>
<evidence type="ECO:0000313" key="11">
    <source>
        <dbReference type="Proteomes" id="UP000053937"/>
    </source>
</evidence>
<evidence type="ECO:0000259" key="9">
    <source>
        <dbReference type="PROSITE" id="PS52029"/>
    </source>
</evidence>
<accession>A0A101JEA9</accession>
<dbReference type="InterPro" id="IPR038063">
    <property type="entry name" value="Transpep_catalytic_dom"/>
</dbReference>
<dbReference type="PANTHER" id="PTHR41533">
    <property type="entry name" value="L,D-TRANSPEPTIDASE HI_1667-RELATED"/>
    <property type="match status" value="1"/>
</dbReference>
<evidence type="ECO:0000313" key="10">
    <source>
        <dbReference type="EMBL" id="KUL25235.1"/>
    </source>
</evidence>
<dbReference type="Pfam" id="PF20142">
    <property type="entry name" value="Scaffold"/>
    <property type="match status" value="1"/>
</dbReference>
<sequence>MRAFVFLLFLLVSARVVQGEPVSPGNQTIGKKTTARQHAPDSVLAAQLRCHFQAMDSNAAGPERRAFNTQLARFYAARSYRPVWTERADIAELIEAIGESENDGLIPDDYHIKEIRSFFLSPPRTPELQAKYDLLLSDAFLSLAYHLRFGKVDPESLDPNWNLDGTARRTALEYRLQNALAAGRPKAALYELRPTHSGYAQLKKGLARYRVIAGAGGWQKVPEGDSFREGVRDSRVPLLRKRLQQSGDLPGGIADSSNVYTAVMANAVKRFQKRNGLTVDGVAGTATIGEINIPAAERVDQIRLNLERYRWFVNDLEPTYVLVNIAGFTLQYIENGRYRWGTRVIVGQPYRETPVFKADMQYIVFNPQWVIPPTILAKDALPAIRNSRAYLDRKKLRVIDSSGRVVDPASVNWSGYSAANFPYRLQQTAGDHGALGRIKFMMPNKHVIYLHDTPTKNLFEKSERTFSSGCIRVENPLDLAQLVLQDSVKWNRKSIDSIIGTGKTSTVNLPKRIPVFLLYLTAIAEGEEIQFRRDVYNRDDRLQKALDSPVPEYRIESCGL</sequence>
<keyword evidence="3" id="KW-0808">Transferase</keyword>
<evidence type="ECO:0000256" key="3">
    <source>
        <dbReference type="ARBA" id="ARBA00022679"/>
    </source>
</evidence>
<dbReference type="Pfam" id="PF01471">
    <property type="entry name" value="PG_binding_1"/>
    <property type="match status" value="1"/>
</dbReference>
<comment type="caution">
    <text evidence="10">The sequence shown here is derived from an EMBL/GenBank/DDBJ whole genome shotgun (WGS) entry which is preliminary data.</text>
</comment>
<keyword evidence="8" id="KW-0732">Signal</keyword>
<dbReference type="InterPro" id="IPR052905">
    <property type="entry name" value="LD-transpeptidase_YkuD-like"/>
</dbReference>
<protein>
    <submittedName>
        <fullName evidence="10">Peptidoglycan-binding protein</fullName>
    </submittedName>
</protein>
<dbReference type="InterPro" id="IPR045380">
    <property type="entry name" value="LD_TPept_scaffold_dom"/>
</dbReference>
<dbReference type="InterPro" id="IPR036365">
    <property type="entry name" value="PGBD-like_sf"/>
</dbReference>
<dbReference type="InterPro" id="IPR036366">
    <property type="entry name" value="PGBDSf"/>
</dbReference>
<name>A0A101JEA9_CHLLI</name>